<dbReference type="SMART" id="SM00487">
    <property type="entry name" value="DEXDc"/>
    <property type="match status" value="1"/>
</dbReference>
<dbReference type="GO" id="GO:0003677">
    <property type="term" value="F:DNA binding"/>
    <property type="evidence" value="ECO:0007669"/>
    <property type="project" value="UniProtKB-KW"/>
</dbReference>
<dbReference type="InterPro" id="IPR001138">
    <property type="entry name" value="Zn2Cys6_DnaBD"/>
</dbReference>
<feature type="compositionally biased region" description="Low complexity" evidence="17">
    <location>
        <begin position="1422"/>
        <end position="1434"/>
    </location>
</feature>
<feature type="compositionally biased region" description="Acidic residues" evidence="17">
    <location>
        <begin position="20"/>
        <end position="43"/>
    </location>
</feature>
<comment type="catalytic activity">
    <reaction evidence="14">
        <text>ATP + H2O = ADP + phosphate + H(+)</text>
        <dbReference type="Rhea" id="RHEA:13065"/>
        <dbReference type="ChEBI" id="CHEBI:15377"/>
        <dbReference type="ChEBI" id="CHEBI:15378"/>
        <dbReference type="ChEBI" id="CHEBI:30616"/>
        <dbReference type="ChEBI" id="CHEBI:43474"/>
        <dbReference type="ChEBI" id="CHEBI:456216"/>
        <dbReference type="EC" id="3.6.4.13"/>
    </reaction>
</comment>
<dbReference type="InterPro" id="IPR036864">
    <property type="entry name" value="Zn2-C6_fun-type_DNA-bd_sf"/>
</dbReference>
<dbReference type="InterPro" id="IPR011545">
    <property type="entry name" value="DEAD/DEAH_box_helicase_dom"/>
</dbReference>
<feature type="compositionally biased region" description="Low complexity" evidence="17">
    <location>
        <begin position="894"/>
        <end position="906"/>
    </location>
</feature>
<dbReference type="Gene3D" id="4.10.240.10">
    <property type="entry name" value="Zn(2)-C6 fungal-type DNA-binding domain"/>
    <property type="match status" value="1"/>
</dbReference>
<comment type="subcellular location">
    <subcellularLocation>
        <location evidence="1">Nucleus</location>
    </subcellularLocation>
</comment>
<evidence type="ECO:0000256" key="9">
    <source>
        <dbReference type="ARBA" id="ARBA00022884"/>
    </source>
</evidence>
<keyword evidence="11" id="KW-0238">DNA-binding</keyword>
<dbReference type="GO" id="GO:0006351">
    <property type="term" value="P:DNA-templated transcription"/>
    <property type="evidence" value="ECO:0007669"/>
    <property type="project" value="InterPro"/>
</dbReference>
<feature type="compositionally biased region" description="Acidic residues" evidence="17">
    <location>
        <begin position="176"/>
        <end position="199"/>
    </location>
</feature>
<dbReference type="Pfam" id="PF00271">
    <property type="entry name" value="Helicase_C"/>
    <property type="match status" value="1"/>
</dbReference>
<dbReference type="EMBL" id="JAPZBO010000001">
    <property type="protein sequence ID" value="KAJ5331732.1"/>
    <property type="molecule type" value="Genomic_DNA"/>
</dbReference>
<dbReference type="CDD" id="cd18787">
    <property type="entry name" value="SF2_C_DEAD"/>
    <property type="match status" value="1"/>
</dbReference>
<feature type="coiled-coil region" evidence="16">
    <location>
        <begin position="681"/>
        <end position="721"/>
    </location>
</feature>
<dbReference type="GO" id="GO:0003724">
    <property type="term" value="F:RNA helicase activity"/>
    <property type="evidence" value="ECO:0007669"/>
    <property type="project" value="UniProtKB-EC"/>
</dbReference>
<evidence type="ECO:0000256" key="10">
    <source>
        <dbReference type="ARBA" id="ARBA00023015"/>
    </source>
</evidence>
<evidence type="ECO:0000259" key="20">
    <source>
        <dbReference type="PROSITE" id="PS51194"/>
    </source>
</evidence>
<dbReference type="InterPro" id="IPR050079">
    <property type="entry name" value="DEAD_box_RNA_helicase"/>
</dbReference>
<dbReference type="PROSITE" id="PS51195">
    <property type="entry name" value="Q_MOTIF"/>
    <property type="match status" value="1"/>
</dbReference>
<keyword evidence="10" id="KW-0805">Transcription regulation</keyword>
<feature type="region of interest" description="Disordered" evidence="17">
    <location>
        <begin position="755"/>
        <end position="781"/>
    </location>
</feature>
<evidence type="ECO:0000259" key="19">
    <source>
        <dbReference type="PROSITE" id="PS51192"/>
    </source>
</evidence>
<feature type="compositionally biased region" description="Acidic residues" evidence="17">
    <location>
        <begin position="84"/>
        <end position="104"/>
    </location>
</feature>
<dbReference type="InterPro" id="IPR014001">
    <property type="entry name" value="Helicase_ATP-bd"/>
</dbReference>
<dbReference type="GO" id="GO:0008270">
    <property type="term" value="F:zinc ion binding"/>
    <property type="evidence" value="ECO:0007669"/>
    <property type="project" value="InterPro"/>
</dbReference>
<protein>
    <recommendedName>
        <fullName evidence="2">RNA helicase</fullName>
        <ecNumber evidence="2">3.6.4.13</ecNumber>
    </recommendedName>
</protein>
<dbReference type="SUPFAM" id="SSF52540">
    <property type="entry name" value="P-loop containing nucleoside triphosphate hydrolases"/>
    <property type="match status" value="1"/>
</dbReference>
<dbReference type="GO" id="GO:0016787">
    <property type="term" value="F:hydrolase activity"/>
    <property type="evidence" value="ECO:0007669"/>
    <property type="project" value="UniProtKB-KW"/>
</dbReference>
<dbReference type="Pfam" id="PF00172">
    <property type="entry name" value="Zn_clus"/>
    <property type="match status" value="1"/>
</dbReference>
<dbReference type="InterPro" id="IPR027417">
    <property type="entry name" value="P-loop_NTPase"/>
</dbReference>
<dbReference type="SMART" id="SM00906">
    <property type="entry name" value="Fungal_trans"/>
    <property type="match status" value="1"/>
</dbReference>
<evidence type="ECO:0000256" key="2">
    <source>
        <dbReference type="ARBA" id="ARBA00012552"/>
    </source>
</evidence>
<comment type="caution">
    <text evidence="22">The sequence shown here is derived from an EMBL/GenBank/DDBJ whole genome shotgun (WGS) entry which is preliminary data.</text>
</comment>
<accession>A0A9W9QIV4</accession>
<feature type="short sequence motif" description="Q motif" evidence="15">
    <location>
        <begin position="300"/>
        <end position="328"/>
    </location>
</feature>
<feature type="domain" description="DEAD-box RNA helicase Q" evidence="21">
    <location>
        <begin position="300"/>
        <end position="328"/>
    </location>
</feature>
<feature type="domain" description="Helicase ATP-binding" evidence="19">
    <location>
        <begin position="331"/>
        <end position="505"/>
    </location>
</feature>
<keyword evidence="7" id="KW-0347">Helicase</keyword>
<evidence type="ECO:0000256" key="17">
    <source>
        <dbReference type="SAM" id="MobiDB-lite"/>
    </source>
</evidence>
<dbReference type="PROSITE" id="PS51194">
    <property type="entry name" value="HELICASE_CTER"/>
    <property type="match status" value="1"/>
</dbReference>
<dbReference type="PROSITE" id="PS51192">
    <property type="entry name" value="HELICASE_ATP_BIND_1"/>
    <property type="match status" value="1"/>
</dbReference>
<feature type="compositionally biased region" description="Acidic residues" evidence="17">
    <location>
        <begin position="225"/>
        <end position="246"/>
    </location>
</feature>
<feature type="compositionally biased region" description="Acidic residues" evidence="17">
    <location>
        <begin position="209"/>
        <end position="218"/>
    </location>
</feature>
<feature type="region of interest" description="Disordered" evidence="17">
    <location>
        <begin position="1"/>
        <end position="287"/>
    </location>
</feature>
<dbReference type="GO" id="GO:0005634">
    <property type="term" value="C:nucleus"/>
    <property type="evidence" value="ECO:0007669"/>
    <property type="project" value="UniProtKB-SubCell"/>
</dbReference>
<evidence type="ECO:0000259" key="21">
    <source>
        <dbReference type="PROSITE" id="PS51195"/>
    </source>
</evidence>
<dbReference type="Gene3D" id="3.40.50.300">
    <property type="entry name" value="P-loop containing nucleotide triphosphate hydrolases"/>
    <property type="match status" value="2"/>
</dbReference>
<reference evidence="22" key="2">
    <citation type="journal article" date="2023" name="IMA Fungus">
        <title>Comparative genomic study of the Penicillium genus elucidates a diverse pangenome and 15 lateral gene transfer events.</title>
        <authorList>
            <person name="Petersen C."/>
            <person name="Sorensen T."/>
            <person name="Nielsen M.R."/>
            <person name="Sondergaard T.E."/>
            <person name="Sorensen J.L."/>
            <person name="Fitzpatrick D.A."/>
            <person name="Frisvad J.C."/>
            <person name="Nielsen K.L."/>
        </authorList>
    </citation>
    <scope>NUCLEOTIDE SEQUENCE</scope>
    <source>
        <strain evidence="22">IBT 21472</strain>
    </source>
</reference>
<dbReference type="CDD" id="cd17947">
    <property type="entry name" value="DEADc_DDX27"/>
    <property type="match status" value="1"/>
</dbReference>
<dbReference type="PROSITE" id="PS00039">
    <property type="entry name" value="DEAD_ATP_HELICASE"/>
    <property type="match status" value="1"/>
</dbReference>
<dbReference type="SMART" id="SM00066">
    <property type="entry name" value="GAL4"/>
    <property type="match status" value="1"/>
</dbReference>
<evidence type="ECO:0000256" key="3">
    <source>
        <dbReference type="ARBA" id="ARBA00022517"/>
    </source>
</evidence>
<evidence type="ECO:0000256" key="7">
    <source>
        <dbReference type="ARBA" id="ARBA00022806"/>
    </source>
</evidence>
<evidence type="ECO:0000256" key="11">
    <source>
        <dbReference type="ARBA" id="ARBA00023125"/>
    </source>
</evidence>
<feature type="compositionally biased region" description="Polar residues" evidence="17">
    <location>
        <begin position="1435"/>
        <end position="1469"/>
    </location>
</feature>
<dbReference type="CDD" id="cd00067">
    <property type="entry name" value="GAL4"/>
    <property type="match status" value="1"/>
</dbReference>
<evidence type="ECO:0000256" key="6">
    <source>
        <dbReference type="ARBA" id="ARBA00022801"/>
    </source>
</evidence>
<evidence type="ECO:0000313" key="23">
    <source>
        <dbReference type="Proteomes" id="UP001147746"/>
    </source>
</evidence>
<dbReference type="InterPro" id="IPR014014">
    <property type="entry name" value="RNA_helicase_DEAD_Q_motif"/>
</dbReference>
<feature type="compositionally biased region" description="Basic residues" evidence="17">
    <location>
        <begin position="62"/>
        <end position="77"/>
    </location>
</feature>
<keyword evidence="23" id="KW-1185">Reference proteome</keyword>
<dbReference type="PANTHER" id="PTHR47959:SF1">
    <property type="entry name" value="ATP-DEPENDENT RNA HELICASE DBPA"/>
    <property type="match status" value="1"/>
</dbReference>
<keyword evidence="9" id="KW-0694">RNA-binding</keyword>
<dbReference type="GO" id="GO:0003723">
    <property type="term" value="F:RNA binding"/>
    <property type="evidence" value="ECO:0007669"/>
    <property type="project" value="UniProtKB-KW"/>
</dbReference>
<reference evidence="22" key="1">
    <citation type="submission" date="2022-12" db="EMBL/GenBank/DDBJ databases">
        <authorList>
            <person name="Petersen C."/>
        </authorList>
    </citation>
    <scope>NUCLEOTIDE SEQUENCE</scope>
    <source>
        <strain evidence="22">IBT 21472</strain>
    </source>
</reference>
<keyword evidence="5" id="KW-0547">Nucleotide-binding</keyword>
<evidence type="ECO:0000256" key="8">
    <source>
        <dbReference type="ARBA" id="ARBA00022840"/>
    </source>
</evidence>
<keyword evidence="8" id="KW-0067">ATP-binding</keyword>
<dbReference type="SMART" id="SM00490">
    <property type="entry name" value="HELICc"/>
    <property type="match status" value="1"/>
</dbReference>
<dbReference type="CDD" id="cd12148">
    <property type="entry name" value="fungal_TF_MHR"/>
    <property type="match status" value="1"/>
</dbReference>
<proteinExistence type="predicted"/>
<dbReference type="EC" id="3.6.4.13" evidence="2"/>
<feature type="domain" description="Helicase C-terminal" evidence="20">
    <location>
        <begin position="535"/>
        <end position="714"/>
    </location>
</feature>
<evidence type="ECO:0000256" key="1">
    <source>
        <dbReference type="ARBA" id="ARBA00004123"/>
    </source>
</evidence>
<keyword evidence="6" id="KW-0378">Hydrolase</keyword>
<keyword evidence="16" id="KW-0175">Coiled coil</keyword>
<evidence type="ECO:0000256" key="5">
    <source>
        <dbReference type="ARBA" id="ARBA00022741"/>
    </source>
</evidence>
<evidence type="ECO:0000313" key="22">
    <source>
        <dbReference type="EMBL" id="KAJ5331732.1"/>
    </source>
</evidence>
<feature type="compositionally biased region" description="Basic and acidic residues" evidence="17">
    <location>
        <begin position="132"/>
        <end position="163"/>
    </location>
</feature>
<keyword evidence="13" id="KW-0539">Nucleus</keyword>
<dbReference type="InterPro" id="IPR007219">
    <property type="entry name" value="XnlR_reg_dom"/>
</dbReference>
<dbReference type="PROSITE" id="PS50048">
    <property type="entry name" value="ZN2_CY6_FUNGAL_2"/>
    <property type="match status" value="1"/>
</dbReference>
<gene>
    <name evidence="22" type="ORF">N7476_001515</name>
</gene>
<name>A0A9W9QIV4_9EURO</name>
<dbReference type="Proteomes" id="UP001147746">
    <property type="component" value="Unassembled WGS sequence"/>
</dbReference>
<dbReference type="PROSITE" id="PS00463">
    <property type="entry name" value="ZN2_CY6_FUNGAL_1"/>
    <property type="match status" value="1"/>
</dbReference>
<feature type="compositionally biased region" description="Basic and acidic residues" evidence="17">
    <location>
        <begin position="762"/>
        <end position="781"/>
    </location>
</feature>
<dbReference type="GO" id="GO:0000981">
    <property type="term" value="F:DNA-binding transcription factor activity, RNA polymerase II-specific"/>
    <property type="evidence" value="ECO:0007669"/>
    <property type="project" value="InterPro"/>
</dbReference>
<dbReference type="InterPro" id="IPR000629">
    <property type="entry name" value="RNA-helicase_DEAD-box_CS"/>
</dbReference>
<dbReference type="Pfam" id="PF00270">
    <property type="entry name" value="DEAD"/>
    <property type="match status" value="1"/>
</dbReference>
<evidence type="ECO:0000256" key="4">
    <source>
        <dbReference type="ARBA" id="ARBA00022723"/>
    </source>
</evidence>
<feature type="region of interest" description="Disordered" evidence="17">
    <location>
        <begin position="1408"/>
        <end position="1474"/>
    </location>
</feature>
<feature type="compositionally biased region" description="Basic and acidic residues" evidence="17">
    <location>
        <begin position="257"/>
        <end position="268"/>
    </location>
</feature>
<sequence>MAPNSKRSAAKDDDFVLTLSDEEDVPRFDDDENENEFAEEDDNAQSADTKKRKRDVETTKEKNKKQKQQAKNGKNKKDKAEPVAEAESEDEEDDEKIGVADDDGALNPDFEFDVAGAANQGVTEGFDGWGLDEPKQTGPHSDKKAVDIDDIIERRQAKKDAAAQKKQKKQPKVEESASDAEDESDAGMEVDFGDDELMAEDGFGMGADSAEEESDAEGPEAGSGAEDDEEEGSDEEEEEDDDDAASDNDSVATPVGHPDDIGSDRETDVESEVDAEEQEKRKAFFAPEEKIDEKAAAAKSTFQDFNLSRPILRGLASVGFIDPTPIQRKAIPVALLGKDIVGSAVTGSGKTGAFIVPILERLLFRPRKVPTSRVTILMPTRELAVQCYNVAVKLATFTDVTFCQLIGGFSLREQENILKKRPDVIIATPGRFIDHMRNSPSFTVDTLEILVLDEADRMLEDGFADELNEILTTIPKSRQTMLFSATMTESVDKLIRVGMNRPMRLMVDAKKQTVGTLTQEFVRLRPGREDKRLGCLLHLCKEIYTGRVIIFFRQKKEAHRVRIMFGLLGMKAAELHGSLSQEQRIKSVENFRDGKVAFLLCTDVASRGLDIKGVETVINYEAPQSHEIYLHRVGRTARAGRSGRACTIAAEPDRKVVKAAVKAGKAQGAKIVSRVVETAVADDWSQKAEDLADEVQEVLQEEKTEKQMSQAEMQVNKTENIMKHGAEIMARPKRTWFETEQQKLAARKIGAEELNGPNAGKVKNDKAKLSNKDKKRLDDAKMRHEGNVGWKKGKDERDAPKMFEGPSDMADVPFKPALPRKSAFSCEACRKRKVKCNGASPSCSRCAARGEACVYSLAPTLSYTKQLEARVAQLEDALSKLRGQQTEMEARKGSSPASVAESSSSAGRRIKTEIDDAQDLAREFDGLNVENDGRISFHGPTSLFQLPSGVASETASTSHYAQEIEARKERLINSAWRERAFEQMAMMPEPFQYLLDSHWCWIQPLFNFVYRPAFTRDMKINGPYYSDVLMNAVLSHSVRWCKAEPQVGPLLDSYDGGALFYQRAVTGLFESLKTGYAGIPTIQILLLLSAQECGRGNRTQAWLYSGMAFRILDDLGISIDSRKYPGSAHLSDEDIEIRNRLFWSCYFWDKIISLYFGRAPTMQHSRVSPPRMILDDTSEIEIWTPHGVTFPDGAHYPPTQAHSTTCFIQMCGLAEILNQILVHVYDPMRQSTEAEFFDCVQEQARNLGEWWDELPDYLRLVATDLPPYSPPSHIMTLNCLYHTVNILLHRPVLCSRGLFKARQDAYDKSHLVQCMASATTILSLFDLYRRTFGDNHVVLSLAYSIYTAASIFLLEIQALKYAAPGTLDKLKFCILALERVKVSNPVITTALNLVYQELQKLQIDIHTPTGVRPENPQPQPQPQLSRPPHSSQSPASNPSRHASPGTLHQRQQSRAAMSTQGTPAPNPSASMLPGYLFQQPVSNFDLSQMNDVPQMPPTHLLGGMPNAVMTVDDPGSYEITPEVFEAFSYAQPITANMASFDTNWSGGR</sequence>
<feature type="compositionally biased region" description="Basic and acidic residues" evidence="17">
    <location>
        <begin position="278"/>
        <end position="287"/>
    </location>
</feature>
<evidence type="ECO:0000256" key="16">
    <source>
        <dbReference type="SAM" id="Coils"/>
    </source>
</evidence>
<keyword evidence="3" id="KW-0690">Ribosome biogenesis</keyword>
<dbReference type="GO" id="GO:0005829">
    <property type="term" value="C:cytosol"/>
    <property type="evidence" value="ECO:0007669"/>
    <property type="project" value="TreeGrafter"/>
</dbReference>
<keyword evidence="4" id="KW-0479">Metal-binding</keyword>
<evidence type="ECO:0000259" key="18">
    <source>
        <dbReference type="PROSITE" id="PS50048"/>
    </source>
</evidence>
<evidence type="ECO:0000256" key="12">
    <source>
        <dbReference type="ARBA" id="ARBA00023163"/>
    </source>
</evidence>
<dbReference type="PANTHER" id="PTHR47959">
    <property type="entry name" value="ATP-DEPENDENT RNA HELICASE RHLE-RELATED"/>
    <property type="match status" value="1"/>
</dbReference>
<dbReference type="SUPFAM" id="SSF57701">
    <property type="entry name" value="Zn2/Cys6 DNA-binding domain"/>
    <property type="match status" value="1"/>
</dbReference>
<keyword evidence="12" id="KW-0804">Transcription</keyword>
<feature type="domain" description="Zn(2)-C6 fungal-type" evidence="18">
    <location>
        <begin position="825"/>
        <end position="855"/>
    </location>
</feature>
<evidence type="ECO:0000256" key="13">
    <source>
        <dbReference type="ARBA" id="ARBA00023242"/>
    </source>
</evidence>
<evidence type="ECO:0000256" key="14">
    <source>
        <dbReference type="ARBA" id="ARBA00047984"/>
    </source>
</evidence>
<feature type="region of interest" description="Disordered" evidence="17">
    <location>
        <begin position="882"/>
        <end position="909"/>
    </location>
</feature>
<dbReference type="Pfam" id="PF04082">
    <property type="entry name" value="Fungal_trans"/>
    <property type="match status" value="1"/>
</dbReference>
<dbReference type="GO" id="GO:0005524">
    <property type="term" value="F:ATP binding"/>
    <property type="evidence" value="ECO:0007669"/>
    <property type="project" value="UniProtKB-KW"/>
</dbReference>
<organism evidence="22 23">
    <name type="scientific">Penicillium atrosanguineum</name>
    <dbReference type="NCBI Taxonomy" id="1132637"/>
    <lineage>
        <taxon>Eukaryota</taxon>
        <taxon>Fungi</taxon>
        <taxon>Dikarya</taxon>
        <taxon>Ascomycota</taxon>
        <taxon>Pezizomycotina</taxon>
        <taxon>Eurotiomycetes</taxon>
        <taxon>Eurotiomycetidae</taxon>
        <taxon>Eurotiales</taxon>
        <taxon>Aspergillaceae</taxon>
        <taxon>Penicillium</taxon>
    </lineage>
</organism>
<dbReference type="GO" id="GO:0042254">
    <property type="term" value="P:ribosome biogenesis"/>
    <property type="evidence" value="ECO:0007669"/>
    <property type="project" value="UniProtKB-KW"/>
</dbReference>
<evidence type="ECO:0000256" key="15">
    <source>
        <dbReference type="PROSITE-ProRule" id="PRU00552"/>
    </source>
</evidence>
<dbReference type="InterPro" id="IPR001650">
    <property type="entry name" value="Helicase_C-like"/>
</dbReference>